<dbReference type="CDD" id="cd02653">
    <property type="entry name" value="nuc_hydro_3"/>
    <property type="match status" value="1"/>
</dbReference>
<feature type="region of interest" description="Disordered" evidence="1">
    <location>
        <begin position="42"/>
        <end position="77"/>
    </location>
</feature>
<proteinExistence type="predicted"/>
<comment type="caution">
    <text evidence="2">The sequence shown here is derived from an EMBL/GenBank/DDBJ whole genome shotgun (WGS) entry which is preliminary data.</text>
</comment>
<protein>
    <submittedName>
        <fullName evidence="2">Nucleoside hydrolase</fullName>
    </submittedName>
</protein>
<evidence type="ECO:0000256" key="1">
    <source>
        <dbReference type="SAM" id="MobiDB-lite"/>
    </source>
</evidence>
<dbReference type="EMBL" id="MVCE01000003">
    <property type="protein sequence ID" value="PGF33808.1"/>
    <property type="molecule type" value="Genomic_DNA"/>
</dbReference>
<organism evidence="2 3">
    <name type="scientific">Cutibacterium acnes</name>
    <name type="common">Propionibacterium acnes</name>
    <dbReference type="NCBI Taxonomy" id="1747"/>
    <lineage>
        <taxon>Bacteria</taxon>
        <taxon>Bacillati</taxon>
        <taxon>Actinomycetota</taxon>
        <taxon>Actinomycetes</taxon>
        <taxon>Propionibacteriales</taxon>
        <taxon>Propionibacteriaceae</taxon>
        <taxon>Cutibacterium</taxon>
    </lineage>
</organism>
<dbReference type="Pfam" id="PF01156">
    <property type="entry name" value="IU_nuc_hydro"/>
    <property type="match status" value="1"/>
</dbReference>
<dbReference type="OrthoDB" id="9797882at2"/>
<reference evidence="2 3" key="1">
    <citation type="submission" date="2017-02" db="EMBL/GenBank/DDBJ databases">
        <title>Prevalence of linear plasmids in Cutibacterium acnes isolates obtained from cancerous prostatic tissue.</title>
        <authorList>
            <person name="Davidsson S."/>
            <person name="Bruggemann H."/>
        </authorList>
    </citation>
    <scope>NUCLEOTIDE SEQUENCE [LARGE SCALE GENOMIC DNA]</scope>
    <source>
        <strain evidence="2 3">11-78</strain>
    </source>
</reference>
<dbReference type="InterPro" id="IPR023186">
    <property type="entry name" value="IUNH"/>
</dbReference>
<keyword evidence="2" id="KW-0378">Hydrolase</keyword>
<sequence length="449" mass="48234">MSSRKAHDQTEGLQAGLGMLRDVSVWRVWGISCTESVGSYLDEGSGADADSDTNDEVHPVEHDSFQDSGRAAPGDSEMCGTYPLDNEGAGHADVRVLEQRRSDQPEQPQQKVRWDDSTIGGAVEGLYSDAMPTRFLPVLLDCDPGIDDAFALAYLASRDDVETVGVVTTAGNVGQDDVLRNALGLTELLGMDAPVARGADAPLVEPVMTAEETHGPHGLGHAQLGDCGRHPDGRSGAQLWVDLARKYPGELVGIVTGPLTNLALALREEPDLPQLLRGLHVMGGAINHRGNTGPTSEWNIAVDPEAGHEVFEAWGKASKRVVLGALQATEVIRLDERDRRAVKELGEHPVVKVLADALRFYFEFHEADGLGWCAYLHDPLVVANAVTGRFATTRPLAVDVELTGTLTRGQTVGDELGRWGKEPNVDLLCEVDAEGFIEHLLTTLRTGLG</sequence>
<dbReference type="InterPro" id="IPR001910">
    <property type="entry name" value="Inosine/uridine_hydrolase_dom"/>
</dbReference>
<dbReference type="GO" id="GO:0006152">
    <property type="term" value="P:purine nucleoside catabolic process"/>
    <property type="evidence" value="ECO:0007669"/>
    <property type="project" value="TreeGrafter"/>
</dbReference>
<name>A0A2B7I989_CUTAC</name>
<feature type="compositionally biased region" description="Basic and acidic residues" evidence="1">
    <location>
        <begin position="55"/>
        <end position="65"/>
    </location>
</feature>
<dbReference type="Proteomes" id="UP000226191">
    <property type="component" value="Unassembled WGS sequence"/>
</dbReference>
<dbReference type="GO" id="GO:0005829">
    <property type="term" value="C:cytosol"/>
    <property type="evidence" value="ECO:0007669"/>
    <property type="project" value="TreeGrafter"/>
</dbReference>
<dbReference type="GO" id="GO:0008477">
    <property type="term" value="F:purine nucleosidase activity"/>
    <property type="evidence" value="ECO:0007669"/>
    <property type="project" value="TreeGrafter"/>
</dbReference>
<dbReference type="AlphaFoldDB" id="A0A2B7I989"/>
<dbReference type="PANTHER" id="PTHR12304:SF4">
    <property type="entry name" value="URIDINE NUCLEOSIDASE"/>
    <property type="match status" value="1"/>
</dbReference>
<dbReference type="PANTHER" id="PTHR12304">
    <property type="entry name" value="INOSINE-URIDINE PREFERRING NUCLEOSIDE HYDROLASE"/>
    <property type="match status" value="1"/>
</dbReference>
<dbReference type="InterPro" id="IPR036452">
    <property type="entry name" value="Ribo_hydro-like"/>
</dbReference>
<evidence type="ECO:0000313" key="3">
    <source>
        <dbReference type="Proteomes" id="UP000226191"/>
    </source>
</evidence>
<accession>A0A2B7I989</accession>
<dbReference type="Gene3D" id="3.90.245.10">
    <property type="entry name" value="Ribonucleoside hydrolase-like"/>
    <property type="match status" value="1"/>
</dbReference>
<gene>
    <name evidence="2" type="ORF">B1B09_07780</name>
</gene>
<evidence type="ECO:0000313" key="2">
    <source>
        <dbReference type="EMBL" id="PGF33808.1"/>
    </source>
</evidence>
<dbReference type="SUPFAM" id="SSF53590">
    <property type="entry name" value="Nucleoside hydrolase"/>
    <property type="match status" value="1"/>
</dbReference>